<gene>
    <name evidence="2" type="ORF">H8R92_03335</name>
</gene>
<dbReference type="RefSeq" id="WP_186834744.1">
    <property type="nucleotide sequence ID" value="NZ_JACOOQ010000004.1"/>
</dbReference>
<proteinExistence type="predicted"/>
<dbReference type="PANTHER" id="PTHR43581:SF4">
    <property type="entry name" value="ATP_GTP PHOSPHATASE"/>
    <property type="match status" value="1"/>
</dbReference>
<feature type="domain" description="Endonuclease GajA/Old nuclease/RecF-like AAA" evidence="1">
    <location>
        <begin position="4"/>
        <end position="144"/>
    </location>
</feature>
<dbReference type="InterPro" id="IPR027417">
    <property type="entry name" value="P-loop_NTPase"/>
</dbReference>
<name>A0A8I0A3W1_9CLOT</name>
<dbReference type="Pfam" id="PF13175">
    <property type="entry name" value="AAA_15"/>
    <property type="match status" value="2"/>
</dbReference>
<evidence type="ECO:0000313" key="3">
    <source>
        <dbReference type="Proteomes" id="UP000662088"/>
    </source>
</evidence>
<dbReference type="InterPro" id="IPR051396">
    <property type="entry name" value="Bact_Antivir_Def_Nuclease"/>
</dbReference>
<dbReference type="SUPFAM" id="SSF52540">
    <property type="entry name" value="P-loop containing nucleoside triphosphate hydrolases"/>
    <property type="match status" value="1"/>
</dbReference>
<sequence length="459" mass="53477">MKNWNLKVKEFGKIKEADIEISPFTLFVGDNNSGKSYLMSLIYGIMKIKLNPFEYNINKESEAYKGIINWIQSLEMEKDFEIKVEENQFKLFINILNETLMNNKKRFIKSIFNTEIELGEIELTFKYNDRLYMKKTVRETFIEAVGENDNEVFSDILEREKEIEILFIEKDEHGRLKGGLRIPSEVFNKYDLVIFGIIQQIIKLNCFDCSTKGVCYLPTSRTGFLLTYKTLVEGSIKDKFNAGETEKNLLTRPCSEFLTDLSSISKDDLRETYNHIVKFIEEYIIDGKVEIDETPISDLKYIPNGSNEQLPMFISSGVITEMTPLLLMLKYKKDLCALMMEEPEMCLHPKLQWLISRALIQIANTDTQVIITTHSDIILQNINNIIKLSANSNKEKLMNEYRYTEKDLITSDKIKMYQLDVIDHKTTITKLECGEFGFEVPTFNKMLEDLLEQSRAFEE</sequence>
<organism evidence="2 3">
    <name type="scientific">Clostridium lentum</name>
    <dbReference type="NCBI Taxonomy" id="2763037"/>
    <lineage>
        <taxon>Bacteria</taxon>
        <taxon>Bacillati</taxon>
        <taxon>Bacillota</taxon>
        <taxon>Clostridia</taxon>
        <taxon>Eubacteriales</taxon>
        <taxon>Clostridiaceae</taxon>
        <taxon>Clostridium</taxon>
    </lineage>
</organism>
<reference evidence="2" key="1">
    <citation type="submission" date="2020-08" db="EMBL/GenBank/DDBJ databases">
        <title>Genome public.</title>
        <authorList>
            <person name="Liu C."/>
            <person name="Sun Q."/>
        </authorList>
    </citation>
    <scope>NUCLEOTIDE SEQUENCE</scope>
    <source>
        <strain evidence="2">NSJ-42</strain>
    </source>
</reference>
<dbReference type="PANTHER" id="PTHR43581">
    <property type="entry name" value="ATP/GTP PHOSPHATASE"/>
    <property type="match status" value="1"/>
</dbReference>
<accession>A0A8I0A3W1</accession>
<keyword evidence="3" id="KW-1185">Reference proteome</keyword>
<dbReference type="Proteomes" id="UP000662088">
    <property type="component" value="Unassembled WGS sequence"/>
</dbReference>
<dbReference type="AlphaFoldDB" id="A0A8I0A3W1"/>
<dbReference type="InterPro" id="IPR041685">
    <property type="entry name" value="AAA_GajA/Old/RecF-like"/>
</dbReference>
<evidence type="ECO:0000313" key="2">
    <source>
        <dbReference type="EMBL" id="MBC5639478.1"/>
    </source>
</evidence>
<comment type="caution">
    <text evidence="2">The sequence shown here is derived from an EMBL/GenBank/DDBJ whole genome shotgun (WGS) entry which is preliminary data.</text>
</comment>
<dbReference type="EMBL" id="JACOOQ010000004">
    <property type="protein sequence ID" value="MBC5639478.1"/>
    <property type="molecule type" value="Genomic_DNA"/>
</dbReference>
<protein>
    <submittedName>
        <fullName evidence="2">AAA family ATPase</fullName>
    </submittedName>
</protein>
<evidence type="ECO:0000259" key="1">
    <source>
        <dbReference type="Pfam" id="PF13175"/>
    </source>
</evidence>
<feature type="domain" description="Endonuclease GajA/Old nuclease/RecF-like AAA" evidence="1">
    <location>
        <begin position="256"/>
        <end position="378"/>
    </location>
</feature>
<dbReference type="Gene3D" id="3.40.50.300">
    <property type="entry name" value="P-loop containing nucleotide triphosphate hydrolases"/>
    <property type="match status" value="1"/>
</dbReference>